<dbReference type="InterPro" id="IPR044946">
    <property type="entry name" value="Restrct_endonuc_typeI_TRD_sf"/>
</dbReference>
<dbReference type="Pfam" id="PF01420">
    <property type="entry name" value="Methylase_S"/>
    <property type="match status" value="2"/>
</dbReference>
<dbReference type="RefSeq" id="WP_167343860.1">
    <property type="nucleotide sequence ID" value="NZ_JRLF01000012.1"/>
</dbReference>
<gene>
    <name evidence="5" type="ORF">RC62_1100</name>
</gene>
<proteinExistence type="inferred from homology"/>
<dbReference type="InterPro" id="IPR000055">
    <property type="entry name" value="Restrct_endonuc_typeI_TRD"/>
</dbReference>
<evidence type="ECO:0000256" key="1">
    <source>
        <dbReference type="ARBA" id="ARBA00010923"/>
    </source>
</evidence>
<sequence>MNKNTKNLVPKLRFPEFVNDGNWKEKILGDVTKNFSNRNKKGIKLPIYSINNKKGFVPQNEQFEGMNSSDRGYDISLYKIIERNTFAYNPARIDVGSIGFSGELHNIIISSLYVCFTVSEEVNNNFLLHFFDTFYFTKAVRNSVEGGIRNYLFYENFSKISVYFPNKNEQKKIANFLSSLDKVIASQNDRLEEIKAHKKGLIQNLFSTEVKTEPKYRFSEFKKNGEWDFKNGNILFEPISNKNHNSDLSILAVTQEHGAIPREKINYNVVVTDKSVESYKIVEIGDFIISLRSFQGGIEYSNYKGICSPAYIILRKKNNKDNDEFYKHYFKSEFFIRDLNRNIEGIRDGKMVSYNQFSEILIPNPEPDEQKKIAECLSSLDNKIEAESKKLDALIDQKKGLLQGLFPKI</sequence>
<comment type="caution">
    <text evidence="5">The sequence shown here is derived from an EMBL/GenBank/DDBJ whole genome shotgun (WGS) entry which is preliminary data.</text>
</comment>
<dbReference type="GO" id="GO:0009307">
    <property type="term" value="P:DNA restriction-modification system"/>
    <property type="evidence" value="ECO:0007669"/>
    <property type="project" value="UniProtKB-KW"/>
</dbReference>
<evidence type="ECO:0000256" key="3">
    <source>
        <dbReference type="ARBA" id="ARBA00023125"/>
    </source>
</evidence>
<reference evidence="5 6" key="1">
    <citation type="submission" date="2014-09" db="EMBL/GenBank/DDBJ databases">
        <title>Genome sequence of Flavobacterium aquidurense RC62.</title>
        <authorList>
            <person name="Kim J.F."/>
            <person name="Kwak M.-J."/>
        </authorList>
    </citation>
    <scope>NUCLEOTIDE SEQUENCE [LARGE SCALE GENOMIC DNA]</scope>
    <source>
        <strain evidence="5 6">RC62</strain>
    </source>
</reference>
<evidence type="ECO:0000313" key="6">
    <source>
        <dbReference type="Proteomes" id="UP000050443"/>
    </source>
</evidence>
<protein>
    <submittedName>
        <fullName evidence="5">HsdS protein</fullName>
    </submittedName>
</protein>
<name>A0A0Q0VZH6_9FLAO</name>
<dbReference type="SUPFAM" id="SSF116734">
    <property type="entry name" value="DNA methylase specificity domain"/>
    <property type="match status" value="2"/>
</dbReference>
<evidence type="ECO:0000313" key="5">
    <source>
        <dbReference type="EMBL" id="KQB39419.1"/>
    </source>
</evidence>
<dbReference type="PATRIC" id="fig|362413.3.peg.1073"/>
<feature type="domain" description="Type I restriction modification DNA specificity" evidence="4">
    <location>
        <begin position="22"/>
        <end position="195"/>
    </location>
</feature>
<feature type="domain" description="Type I restriction modification DNA specificity" evidence="4">
    <location>
        <begin position="258"/>
        <end position="393"/>
    </location>
</feature>
<dbReference type="Proteomes" id="UP000050443">
    <property type="component" value="Unassembled WGS sequence"/>
</dbReference>
<evidence type="ECO:0000259" key="4">
    <source>
        <dbReference type="Pfam" id="PF01420"/>
    </source>
</evidence>
<keyword evidence="2" id="KW-0680">Restriction system</keyword>
<dbReference type="GO" id="GO:0003677">
    <property type="term" value="F:DNA binding"/>
    <property type="evidence" value="ECO:0007669"/>
    <property type="project" value="UniProtKB-KW"/>
</dbReference>
<dbReference type="PANTHER" id="PTHR30408:SF12">
    <property type="entry name" value="TYPE I RESTRICTION ENZYME MJAVIII SPECIFICITY SUBUNIT"/>
    <property type="match status" value="1"/>
</dbReference>
<dbReference type="Gene3D" id="3.90.220.20">
    <property type="entry name" value="DNA methylase specificity domains"/>
    <property type="match status" value="2"/>
</dbReference>
<dbReference type="AlphaFoldDB" id="A0A0Q0VZH6"/>
<dbReference type="STRING" id="362413.RC62_1100"/>
<organism evidence="5 6">
    <name type="scientific">Flavobacterium aquidurense</name>
    <dbReference type="NCBI Taxonomy" id="362413"/>
    <lineage>
        <taxon>Bacteria</taxon>
        <taxon>Pseudomonadati</taxon>
        <taxon>Bacteroidota</taxon>
        <taxon>Flavobacteriia</taxon>
        <taxon>Flavobacteriales</taxon>
        <taxon>Flavobacteriaceae</taxon>
        <taxon>Flavobacterium</taxon>
    </lineage>
</organism>
<dbReference type="PANTHER" id="PTHR30408">
    <property type="entry name" value="TYPE-1 RESTRICTION ENZYME ECOKI SPECIFICITY PROTEIN"/>
    <property type="match status" value="1"/>
</dbReference>
<comment type="similarity">
    <text evidence="1">Belongs to the type-I restriction system S methylase family.</text>
</comment>
<dbReference type="EMBL" id="JRLF01000012">
    <property type="protein sequence ID" value="KQB39419.1"/>
    <property type="molecule type" value="Genomic_DNA"/>
</dbReference>
<accession>A0A0Q0VZH6</accession>
<dbReference type="InterPro" id="IPR052021">
    <property type="entry name" value="Type-I_RS_S_subunit"/>
</dbReference>
<evidence type="ECO:0000256" key="2">
    <source>
        <dbReference type="ARBA" id="ARBA00022747"/>
    </source>
</evidence>
<keyword evidence="3" id="KW-0238">DNA-binding</keyword>